<gene>
    <name evidence="1" type="ORF">SAMN04487859_12334</name>
</gene>
<dbReference type="AlphaFoldDB" id="A0A1I5FZ68"/>
<name>A0A1I5FZ68_9RHOB</name>
<accession>A0A1I5FZ68</accession>
<dbReference type="Proteomes" id="UP000198599">
    <property type="component" value="Unassembled WGS sequence"/>
</dbReference>
<keyword evidence="2" id="KW-1185">Reference proteome</keyword>
<dbReference type="STRING" id="1005928.SAMN04487859_12334"/>
<proteinExistence type="predicted"/>
<evidence type="ECO:0000313" key="2">
    <source>
        <dbReference type="Proteomes" id="UP000198599"/>
    </source>
</evidence>
<sequence>MLVFNVKSPAISELSEMAARSPQMDFSQSLLHAYCDLIPAVRLARQIPPQPKGPKQEGPRDA</sequence>
<reference evidence="2" key="1">
    <citation type="submission" date="2016-10" db="EMBL/GenBank/DDBJ databases">
        <authorList>
            <person name="Varghese N."/>
            <person name="Submissions S."/>
        </authorList>
    </citation>
    <scope>NUCLEOTIDE SEQUENCE [LARGE SCALE GENOMIC DNA]</scope>
    <source>
        <strain evidence="2">DSM 28463</strain>
    </source>
</reference>
<dbReference type="EMBL" id="FOVP01000023">
    <property type="protein sequence ID" value="SFO29074.1"/>
    <property type="molecule type" value="Genomic_DNA"/>
</dbReference>
<evidence type="ECO:0000313" key="1">
    <source>
        <dbReference type="EMBL" id="SFO29074.1"/>
    </source>
</evidence>
<protein>
    <submittedName>
        <fullName evidence="1">Uncharacterized protein</fullName>
    </submittedName>
</protein>
<dbReference type="RefSeq" id="WP_092841700.1">
    <property type="nucleotide sequence ID" value="NZ_FOVP01000023.1"/>
</dbReference>
<organism evidence="1 2">
    <name type="scientific">Roseovarius lutimaris</name>
    <dbReference type="NCBI Taxonomy" id="1005928"/>
    <lineage>
        <taxon>Bacteria</taxon>
        <taxon>Pseudomonadati</taxon>
        <taxon>Pseudomonadota</taxon>
        <taxon>Alphaproteobacteria</taxon>
        <taxon>Rhodobacterales</taxon>
        <taxon>Roseobacteraceae</taxon>
        <taxon>Roseovarius</taxon>
    </lineage>
</organism>